<dbReference type="GO" id="GO:0006313">
    <property type="term" value="P:DNA transposition"/>
    <property type="evidence" value="ECO:0007669"/>
    <property type="project" value="InterPro"/>
</dbReference>
<dbReference type="Pfam" id="PF01527">
    <property type="entry name" value="HTH_Tnp_1"/>
    <property type="match status" value="1"/>
</dbReference>
<keyword evidence="1" id="KW-0175">Coiled coil</keyword>
<accession>A0A845BPC6</accession>
<dbReference type="InterPro" id="IPR001584">
    <property type="entry name" value="Integrase_cat-core"/>
</dbReference>
<dbReference type="GO" id="GO:0004803">
    <property type="term" value="F:transposase activity"/>
    <property type="evidence" value="ECO:0007669"/>
    <property type="project" value="InterPro"/>
</dbReference>
<evidence type="ECO:0000313" key="3">
    <source>
        <dbReference type="EMBL" id="MXR37230.1"/>
    </source>
</evidence>
<dbReference type="RefSeq" id="WP_160796705.1">
    <property type="nucleotide sequence ID" value="NZ_WSSB01000008.1"/>
</dbReference>
<protein>
    <submittedName>
        <fullName evidence="3">IS3 family transposase</fullName>
    </submittedName>
</protein>
<dbReference type="InterPro" id="IPR009057">
    <property type="entry name" value="Homeodomain-like_sf"/>
</dbReference>
<dbReference type="InterPro" id="IPR002514">
    <property type="entry name" value="Transposase_8"/>
</dbReference>
<feature type="coiled-coil region" evidence="1">
    <location>
        <begin position="49"/>
        <end position="76"/>
    </location>
</feature>
<dbReference type="Pfam" id="PF00665">
    <property type="entry name" value="rve"/>
    <property type="match status" value="1"/>
</dbReference>
<keyword evidence="4" id="KW-1185">Reference proteome</keyword>
<organism evidence="3 4">
    <name type="scientific">Craterilacuibacter sinensis</name>
    <dbReference type="NCBI Taxonomy" id="2686017"/>
    <lineage>
        <taxon>Bacteria</taxon>
        <taxon>Pseudomonadati</taxon>
        <taxon>Pseudomonadota</taxon>
        <taxon>Betaproteobacteria</taxon>
        <taxon>Neisseriales</taxon>
        <taxon>Neisseriaceae</taxon>
        <taxon>Craterilacuibacter</taxon>
    </lineage>
</organism>
<evidence type="ECO:0000256" key="1">
    <source>
        <dbReference type="SAM" id="Coils"/>
    </source>
</evidence>
<dbReference type="Gene3D" id="3.30.420.10">
    <property type="entry name" value="Ribonuclease H-like superfamily/Ribonuclease H"/>
    <property type="match status" value="1"/>
</dbReference>
<proteinExistence type="predicted"/>
<evidence type="ECO:0000259" key="2">
    <source>
        <dbReference type="PROSITE" id="PS50994"/>
    </source>
</evidence>
<gene>
    <name evidence="3" type="ORF">GQF02_09625</name>
</gene>
<dbReference type="SUPFAM" id="SSF46689">
    <property type="entry name" value="Homeodomain-like"/>
    <property type="match status" value="1"/>
</dbReference>
<reference evidence="3 4" key="1">
    <citation type="submission" date="2019-12" db="EMBL/GenBank/DDBJ databases">
        <title>Neisseriaceae gen. nov. sp. Genome sequencing and assembly.</title>
        <authorList>
            <person name="Liu Z."/>
            <person name="Li A."/>
        </authorList>
    </citation>
    <scope>NUCLEOTIDE SEQUENCE [LARGE SCALE GENOMIC DNA]</scope>
    <source>
        <strain evidence="3 4">B2N2-7</strain>
    </source>
</reference>
<evidence type="ECO:0000313" key="4">
    <source>
        <dbReference type="Proteomes" id="UP000467214"/>
    </source>
</evidence>
<dbReference type="SUPFAM" id="SSF53098">
    <property type="entry name" value="Ribonuclease H-like"/>
    <property type="match status" value="1"/>
</dbReference>
<dbReference type="PANTHER" id="PTHR47515">
    <property type="entry name" value="LOW CALCIUM RESPONSE LOCUS PROTEIN T"/>
    <property type="match status" value="1"/>
</dbReference>
<dbReference type="PROSITE" id="PS50994">
    <property type="entry name" value="INTEGRASE"/>
    <property type="match status" value="1"/>
</dbReference>
<sequence length="368" mass="43072">MKTSRFSDSQIIAILKQAEGGSPVPELCREHGISSATFYKWRSKFGGMDASLMARLKELEDENRRLKKMYAEERLKAEIVKEALEKKLVMPSRRREMAQRTVAKGVSIRLACLAFGISQTCYRYQAKQSAENAEIADHLVRLTHNQRNWGFGLCFLYLRNVKGYRWNHKRVYRIYRELELNLRIKPRKRIVREKPAPLAVPEALNQCWSMDFMHDQLSDGRSYRLFNVIDDFNREALAIDIDLSLPSERVVRALDQIIEWRGKPQVIRSDNGPEYISGTFVAWAERRGIRLDHIQPGKPQQNASIERYNRTVRYDWLSHYLFESIEEVQNYATDWMWTYNHERPNMALGGITPKQKSALLTNSTSRHC</sequence>
<dbReference type="AlphaFoldDB" id="A0A845BPC6"/>
<dbReference type="EMBL" id="WSSB01000008">
    <property type="protein sequence ID" value="MXR37230.1"/>
    <property type="molecule type" value="Genomic_DNA"/>
</dbReference>
<dbReference type="PANTHER" id="PTHR47515:SF2">
    <property type="entry name" value="INTEGRASE CORE DOMAIN PROTEIN"/>
    <property type="match status" value="1"/>
</dbReference>
<dbReference type="NCBIfam" id="NF033516">
    <property type="entry name" value="transpos_IS3"/>
    <property type="match status" value="1"/>
</dbReference>
<dbReference type="InterPro" id="IPR036397">
    <property type="entry name" value="RNaseH_sf"/>
</dbReference>
<dbReference type="GO" id="GO:0015074">
    <property type="term" value="P:DNA integration"/>
    <property type="evidence" value="ECO:0007669"/>
    <property type="project" value="InterPro"/>
</dbReference>
<dbReference type="GO" id="GO:0003677">
    <property type="term" value="F:DNA binding"/>
    <property type="evidence" value="ECO:0007669"/>
    <property type="project" value="InterPro"/>
</dbReference>
<dbReference type="InterPro" id="IPR012337">
    <property type="entry name" value="RNaseH-like_sf"/>
</dbReference>
<dbReference type="Proteomes" id="UP000467214">
    <property type="component" value="Unassembled WGS sequence"/>
</dbReference>
<comment type="caution">
    <text evidence="3">The sequence shown here is derived from an EMBL/GenBank/DDBJ whole genome shotgun (WGS) entry which is preliminary data.</text>
</comment>
<dbReference type="InterPro" id="IPR048020">
    <property type="entry name" value="Transpos_IS3"/>
</dbReference>
<feature type="domain" description="Integrase catalytic" evidence="2">
    <location>
        <begin position="193"/>
        <end position="361"/>
    </location>
</feature>
<name>A0A845BPC6_9NEIS</name>